<feature type="transmembrane region" description="Helical" evidence="10">
    <location>
        <begin position="428"/>
        <end position="448"/>
    </location>
</feature>
<dbReference type="PANTHER" id="PTHR48020:SF49">
    <property type="entry name" value="SUGAR TRANSPORTER"/>
    <property type="match status" value="1"/>
</dbReference>
<dbReference type="NCBIfam" id="TIGR00879">
    <property type="entry name" value="SP"/>
    <property type="match status" value="1"/>
</dbReference>
<feature type="transmembrane region" description="Helical" evidence="10">
    <location>
        <begin position="68"/>
        <end position="87"/>
    </location>
</feature>
<accession>A0A1S3VMU2</accession>
<feature type="transmembrane region" description="Helical" evidence="10">
    <location>
        <begin position="157"/>
        <end position="175"/>
    </location>
</feature>
<dbReference type="InterPro" id="IPR005829">
    <property type="entry name" value="Sugar_transporter_CS"/>
</dbReference>
<sequence length="703" mass="76984">MTEKEENGQCQLPKESGNGENGDSHSFNRYACACVLASTIISGTFGYETGVMAGAVLFIKEELVISDIQVELLVGILNVFALPGCMVAGRTSDYLGRRYTIILASVIFLSGSILMGYGPSYLILIIGRSIVGFGVGFASMIAPLYSAEISSPSYRGFLTALPDVSLNFGLLFGYVSNYFLGKLTLKLGWRTMLALPAIPSLVLVILMLKLAESPRWLVMQGRVGEARKVLLLVSNTKEEAEQRLKEIKKAAGMDEKCSKDIVEIPKKSRSGAGALKELFWKPSAAVRRILISAIGVHVFQQICGVEGILLYSPRVFERAGMIGKSNLLLATVGMGISQALFTFLSAFLLDRVGRRILLLISGGGTIVTLLGLGVCMAIVEHSKEKQLWAVSYIIVFIYIFVAFVGIGIGPVTWVYSSEIFPLRLRAQGLGVCVTVNRISNVLVVTSFISVYKKITMSGSLFMYTGITALACWFYFTLPETKGRSLEDMETIFQKNSKIGDTELTGHLLLSTTHGSDQTPSNPNATVPVAANHRSILSTPANGVSGDSKRHRNHGRLQRQVLPSIFSLRAKRETLSPSDSPSLLPSTTSQEMENVTGTVAGRDVVFPLPVRPHTREGNVPPIDQPARAIERGFALRFFQVLTVEVLDRMEGIIVRDVVAPLKRRICELMNALHPRRKLSEPHRISIAAPTAKFELILWLWLQLL</sequence>
<evidence type="ECO:0000256" key="5">
    <source>
        <dbReference type="ARBA" id="ARBA00022692"/>
    </source>
</evidence>
<dbReference type="GeneID" id="106776645"/>
<dbReference type="InterPro" id="IPR005828">
    <property type="entry name" value="MFS_sugar_transport-like"/>
</dbReference>
<dbReference type="PROSITE" id="PS50850">
    <property type="entry name" value="MFS"/>
    <property type="match status" value="1"/>
</dbReference>
<dbReference type="FunFam" id="1.20.1250.20:FF:000025">
    <property type="entry name" value="probable polyol transporter 4"/>
    <property type="match status" value="1"/>
</dbReference>
<evidence type="ECO:0000256" key="2">
    <source>
        <dbReference type="ARBA" id="ARBA00010992"/>
    </source>
</evidence>
<keyword evidence="7 10" id="KW-1133">Transmembrane helix</keyword>
<keyword evidence="6" id="KW-0769">Symport</keyword>
<feature type="transmembrane region" description="Helical" evidence="10">
    <location>
        <begin position="327"/>
        <end position="349"/>
    </location>
</feature>
<dbReference type="InterPro" id="IPR003663">
    <property type="entry name" value="Sugar/inositol_transpt"/>
</dbReference>
<dbReference type="Proteomes" id="UP000087766">
    <property type="component" value="Chromosome 11"/>
</dbReference>
<feature type="domain" description="Major facilitator superfamily (MFS) profile" evidence="11">
    <location>
        <begin position="34"/>
        <end position="482"/>
    </location>
</feature>
<evidence type="ECO:0000256" key="4">
    <source>
        <dbReference type="ARBA" id="ARBA00022597"/>
    </source>
</evidence>
<feature type="transmembrane region" description="Helical" evidence="10">
    <location>
        <begin position="454"/>
        <end position="475"/>
    </location>
</feature>
<evidence type="ECO:0000256" key="3">
    <source>
        <dbReference type="ARBA" id="ARBA00022448"/>
    </source>
</evidence>
<dbReference type="KEGG" id="vra:106776645"/>
<dbReference type="PROSITE" id="PS00216">
    <property type="entry name" value="SUGAR_TRANSPORT_1"/>
    <property type="match status" value="2"/>
</dbReference>
<name>A0A1S3VMU2_VIGRR</name>
<evidence type="ECO:0000256" key="8">
    <source>
        <dbReference type="ARBA" id="ARBA00023136"/>
    </source>
</evidence>
<keyword evidence="5 10" id="KW-0812">Transmembrane</keyword>
<dbReference type="PROSITE" id="PS00217">
    <property type="entry name" value="SUGAR_TRANSPORT_2"/>
    <property type="match status" value="1"/>
</dbReference>
<gene>
    <name evidence="13" type="primary">LOC106776645</name>
</gene>
<dbReference type="InterPro" id="IPR036259">
    <property type="entry name" value="MFS_trans_sf"/>
</dbReference>
<evidence type="ECO:0000256" key="9">
    <source>
        <dbReference type="SAM" id="MobiDB-lite"/>
    </source>
</evidence>
<reference evidence="13" key="2">
    <citation type="submission" date="2025-08" db="UniProtKB">
        <authorList>
            <consortium name="RefSeq"/>
        </authorList>
    </citation>
    <scope>IDENTIFICATION</scope>
    <source>
        <tissue evidence="13">Leaf</tissue>
    </source>
</reference>
<dbReference type="RefSeq" id="XP_014519610.1">
    <property type="nucleotide sequence ID" value="XM_014664124.1"/>
</dbReference>
<feature type="transmembrane region" description="Helical" evidence="10">
    <location>
        <begin position="289"/>
        <end position="312"/>
    </location>
</feature>
<keyword evidence="3" id="KW-0813">Transport</keyword>
<evidence type="ECO:0000259" key="11">
    <source>
        <dbReference type="PROSITE" id="PS50850"/>
    </source>
</evidence>
<evidence type="ECO:0000313" key="13">
    <source>
        <dbReference type="RefSeq" id="XP_014519610.1"/>
    </source>
</evidence>
<feature type="region of interest" description="Disordered" evidence="9">
    <location>
        <begin position="1"/>
        <end position="22"/>
    </location>
</feature>
<feature type="transmembrane region" description="Helical" evidence="10">
    <location>
        <begin position="356"/>
        <end position="379"/>
    </location>
</feature>
<keyword evidence="8 10" id="KW-0472">Membrane</keyword>
<dbReference type="Gene3D" id="1.20.1250.20">
    <property type="entry name" value="MFS general substrate transporter like domains"/>
    <property type="match status" value="1"/>
</dbReference>
<proteinExistence type="inferred from homology"/>
<evidence type="ECO:0000256" key="7">
    <source>
        <dbReference type="ARBA" id="ARBA00022989"/>
    </source>
</evidence>
<dbReference type="Pfam" id="PF00083">
    <property type="entry name" value="Sugar_tr"/>
    <property type="match status" value="1"/>
</dbReference>
<evidence type="ECO:0000313" key="12">
    <source>
        <dbReference type="Proteomes" id="UP000087766"/>
    </source>
</evidence>
<feature type="transmembrane region" description="Helical" evidence="10">
    <location>
        <begin position="391"/>
        <end position="416"/>
    </location>
</feature>
<dbReference type="InterPro" id="IPR020846">
    <property type="entry name" value="MFS_dom"/>
</dbReference>
<keyword evidence="4" id="KW-0762">Sugar transport</keyword>
<comment type="similarity">
    <text evidence="2">Belongs to the major facilitator superfamily. Sugar transporter (TC 2.A.1.1) family.</text>
</comment>
<keyword evidence="12" id="KW-1185">Reference proteome</keyword>
<dbReference type="SUPFAM" id="SSF103473">
    <property type="entry name" value="MFS general substrate transporter"/>
    <property type="match status" value="1"/>
</dbReference>
<dbReference type="OrthoDB" id="6339427at2759"/>
<protein>
    <submittedName>
        <fullName evidence="13">Probable polyol transporter 6</fullName>
    </submittedName>
</protein>
<dbReference type="GO" id="GO:0015293">
    <property type="term" value="F:symporter activity"/>
    <property type="evidence" value="ECO:0007669"/>
    <property type="project" value="UniProtKB-KW"/>
</dbReference>
<dbReference type="InterPro" id="IPR050814">
    <property type="entry name" value="Myo-inositol_Transporter"/>
</dbReference>
<organism evidence="12 13">
    <name type="scientific">Vigna radiata var. radiata</name>
    <name type="common">Mung bean</name>
    <name type="synonym">Phaseolus aureus</name>
    <dbReference type="NCBI Taxonomy" id="3916"/>
    <lineage>
        <taxon>Eukaryota</taxon>
        <taxon>Viridiplantae</taxon>
        <taxon>Streptophyta</taxon>
        <taxon>Embryophyta</taxon>
        <taxon>Tracheophyta</taxon>
        <taxon>Spermatophyta</taxon>
        <taxon>Magnoliopsida</taxon>
        <taxon>eudicotyledons</taxon>
        <taxon>Gunneridae</taxon>
        <taxon>Pentapetalae</taxon>
        <taxon>rosids</taxon>
        <taxon>fabids</taxon>
        <taxon>Fabales</taxon>
        <taxon>Fabaceae</taxon>
        <taxon>Papilionoideae</taxon>
        <taxon>50 kb inversion clade</taxon>
        <taxon>NPAAA clade</taxon>
        <taxon>indigoferoid/millettioid clade</taxon>
        <taxon>Phaseoleae</taxon>
        <taxon>Vigna</taxon>
    </lineage>
</organism>
<reference evidence="12" key="1">
    <citation type="journal article" date="2014" name="Nat. Commun.">
        <title>Genome sequence of mungbean and insights into evolution within Vigna species.</title>
        <authorList>
            <person name="Kang Y.J."/>
            <person name="Kim S.K."/>
            <person name="Kim M.Y."/>
            <person name="Lestari P."/>
            <person name="Kim K.H."/>
            <person name="Ha B.K."/>
            <person name="Jun T.H."/>
            <person name="Hwang W.J."/>
            <person name="Lee T."/>
            <person name="Lee J."/>
            <person name="Shim S."/>
            <person name="Yoon M.Y."/>
            <person name="Jang Y.E."/>
            <person name="Han K.S."/>
            <person name="Taeprayoon P."/>
            <person name="Yoon N."/>
            <person name="Somta P."/>
            <person name="Tanya P."/>
            <person name="Kim K.S."/>
            <person name="Gwag J.G."/>
            <person name="Moon J.K."/>
            <person name="Lee Y.H."/>
            <person name="Park B.S."/>
            <person name="Bombarely A."/>
            <person name="Doyle J.J."/>
            <person name="Jackson S.A."/>
            <person name="Schafleitner R."/>
            <person name="Srinives P."/>
            <person name="Varshney R.K."/>
            <person name="Lee S.H."/>
        </authorList>
    </citation>
    <scope>NUCLEOTIDE SEQUENCE [LARGE SCALE GENOMIC DNA]</scope>
    <source>
        <strain evidence="12">cv. VC1973A</strain>
    </source>
</reference>
<feature type="transmembrane region" description="Helical" evidence="10">
    <location>
        <begin position="123"/>
        <end position="145"/>
    </location>
</feature>
<evidence type="ECO:0000256" key="1">
    <source>
        <dbReference type="ARBA" id="ARBA00004141"/>
    </source>
</evidence>
<feature type="transmembrane region" description="Helical" evidence="10">
    <location>
        <begin position="187"/>
        <end position="208"/>
    </location>
</feature>
<comment type="subcellular location">
    <subcellularLocation>
        <location evidence="1">Membrane</location>
        <topology evidence="1">Multi-pass membrane protein</topology>
    </subcellularLocation>
</comment>
<dbReference type="PANTHER" id="PTHR48020">
    <property type="entry name" value="PROTON MYO-INOSITOL COTRANSPORTER"/>
    <property type="match status" value="1"/>
</dbReference>
<evidence type="ECO:0000256" key="10">
    <source>
        <dbReference type="SAM" id="Phobius"/>
    </source>
</evidence>
<dbReference type="GO" id="GO:0016020">
    <property type="term" value="C:membrane"/>
    <property type="evidence" value="ECO:0007669"/>
    <property type="project" value="UniProtKB-SubCell"/>
</dbReference>
<dbReference type="PRINTS" id="PR00171">
    <property type="entry name" value="SUGRTRNSPORT"/>
</dbReference>
<evidence type="ECO:0000256" key="6">
    <source>
        <dbReference type="ARBA" id="ARBA00022847"/>
    </source>
</evidence>
<feature type="transmembrane region" description="Helical" evidence="10">
    <location>
        <begin position="99"/>
        <end position="117"/>
    </location>
</feature>
<dbReference type="AlphaFoldDB" id="A0A1S3VMU2"/>